<gene>
    <name evidence="5 6" type="primary">rpmB</name>
    <name evidence="6" type="ORF">Pla108_11540</name>
</gene>
<evidence type="ECO:0000256" key="5">
    <source>
        <dbReference type="HAMAP-Rule" id="MF_00373"/>
    </source>
</evidence>
<dbReference type="HAMAP" id="MF_00373">
    <property type="entry name" value="Ribosomal_bL28"/>
    <property type="match status" value="1"/>
</dbReference>
<keyword evidence="2 5" id="KW-0689">Ribosomal protein</keyword>
<dbReference type="GO" id="GO:0003735">
    <property type="term" value="F:structural constituent of ribosome"/>
    <property type="evidence" value="ECO:0007669"/>
    <property type="project" value="InterPro"/>
</dbReference>
<dbReference type="PANTHER" id="PTHR39080:SF1">
    <property type="entry name" value="LARGE RIBOSOMAL SUBUNIT PROTEIN BL28A"/>
    <property type="match status" value="1"/>
</dbReference>
<dbReference type="Gene3D" id="2.30.170.40">
    <property type="entry name" value="Ribosomal protein L28/L24"/>
    <property type="match status" value="1"/>
</dbReference>
<dbReference type="OrthoDB" id="9805609at2"/>
<dbReference type="Pfam" id="PF00830">
    <property type="entry name" value="Ribosomal_L28"/>
    <property type="match status" value="1"/>
</dbReference>
<evidence type="ECO:0000256" key="2">
    <source>
        <dbReference type="ARBA" id="ARBA00022980"/>
    </source>
</evidence>
<dbReference type="GO" id="GO:0006412">
    <property type="term" value="P:translation"/>
    <property type="evidence" value="ECO:0007669"/>
    <property type="project" value="UniProtKB-UniRule"/>
</dbReference>
<dbReference type="InterPro" id="IPR037147">
    <property type="entry name" value="Ribosomal_bL28_sf"/>
</dbReference>
<dbReference type="InterPro" id="IPR026569">
    <property type="entry name" value="Ribosomal_bL28"/>
</dbReference>
<dbReference type="InterPro" id="IPR001383">
    <property type="entry name" value="Ribosomal_bL28_bact-type"/>
</dbReference>
<dbReference type="AlphaFoldDB" id="A0A5C6AL52"/>
<dbReference type="Proteomes" id="UP000317421">
    <property type="component" value="Unassembled WGS sequence"/>
</dbReference>
<comment type="similarity">
    <text evidence="1 5">Belongs to the bacterial ribosomal protein bL28 family.</text>
</comment>
<reference evidence="6 7" key="1">
    <citation type="submission" date="2019-02" db="EMBL/GenBank/DDBJ databases">
        <title>Deep-cultivation of Planctomycetes and their phenomic and genomic characterization uncovers novel biology.</title>
        <authorList>
            <person name="Wiegand S."/>
            <person name="Jogler M."/>
            <person name="Boedeker C."/>
            <person name="Pinto D."/>
            <person name="Vollmers J."/>
            <person name="Rivas-Marin E."/>
            <person name="Kohn T."/>
            <person name="Peeters S.H."/>
            <person name="Heuer A."/>
            <person name="Rast P."/>
            <person name="Oberbeckmann S."/>
            <person name="Bunk B."/>
            <person name="Jeske O."/>
            <person name="Meyerdierks A."/>
            <person name="Storesund J.E."/>
            <person name="Kallscheuer N."/>
            <person name="Luecker S."/>
            <person name="Lage O.M."/>
            <person name="Pohl T."/>
            <person name="Merkel B.J."/>
            <person name="Hornburger P."/>
            <person name="Mueller R.-W."/>
            <person name="Bruemmer F."/>
            <person name="Labrenz M."/>
            <person name="Spormann A.M."/>
            <person name="Op Den Camp H."/>
            <person name="Overmann J."/>
            <person name="Amann R."/>
            <person name="Jetten M.S.M."/>
            <person name="Mascher T."/>
            <person name="Medema M.H."/>
            <person name="Devos D.P."/>
            <person name="Kaster A.-K."/>
            <person name="Ovreas L."/>
            <person name="Rohde M."/>
            <person name="Galperin M.Y."/>
            <person name="Jogler C."/>
        </authorList>
    </citation>
    <scope>NUCLEOTIDE SEQUENCE [LARGE SCALE GENOMIC DNA]</scope>
    <source>
        <strain evidence="6 7">Pla108</strain>
    </source>
</reference>
<protein>
    <recommendedName>
        <fullName evidence="4 5">Large ribosomal subunit protein bL28</fullName>
    </recommendedName>
</protein>
<evidence type="ECO:0000256" key="4">
    <source>
        <dbReference type="ARBA" id="ARBA00035174"/>
    </source>
</evidence>
<accession>A0A5C6AL52</accession>
<evidence type="ECO:0000256" key="1">
    <source>
        <dbReference type="ARBA" id="ARBA00008760"/>
    </source>
</evidence>
<evidence type="ECO:0000313" key="7">
    <source>
        <dbReference type="Proteomes" id="UP000317421"/>
    </source>
</evidence>
<dbReference type="InterPro" id="IPR034704">
    <property type="entry name" value="Ribosomal_bL28/bL31-like_sf"/>
</dbReference>
<keyword evidence="3 5" id="KW-0687">Ribonucleoprotein</keyword>
<dbReference type="NCBIfam" id="TIGR00009">
    <property type="entry name" value="L28"/>
    <property type="match status" value="1"/>
</dbReference>
<dbReference type="PANTHER" id="PTHR39080">
    <property type="entry name" value="50S RIBOSOMAL PROTEIN L28"/>
    <property type="match status" value="1"/>
</dbReference>
<keyword evidence="7" id="KW-1185">Reference proteome</keyword>
<dbReference type="SUPFAM" id="SSF143800">
    <property type="entry name" value="L28p-like"/>
    <property type="match status" value="1"/>
</dbReference>
<comment type="caution">
    <text evidence="6">The sequence shown here is derived from an EMBL/GenBank/DDBJ whole genome shotgun (WGS) entry which is preliminary data.</text>
</comment>
<dbReference type="EMBL" id="SJPR01000001">
    <property type="protein sequence ID" value="TWU00208.1"/>
    <property type="molecule type" value="Genomic_DNA"/>
</dbReference>
<evidence type="ECO:0000256" key="3">
    <source>
        <dbReference type="ARBA" id="ARBA00023274"/>
    </source>
</evidence>
<sequence>MARACELCGKGPQIGNQVTIRGKKKYLGGVGTKITGITKRQFKPNLQRVKVTGTDGNAAHLRVCVQCIRSGAVVKKVRSAPFQLPAKAIKAGKK</sequence>
<dbReference type="RefSeq" id="WP_146443873.1">
    <property type="nucleotide sequence ID" value="NZ_SJPR01000001.1"/>
</dbReference>
<dbReference type="Gene3D" id="2.20.150.30">
    <property type="match status" value="1"/>
</dbReference>
<proteinExistence type="inferred from homology"/>
<dbReference type="GO" id="GO:0005840">
    <property type="term" value="C:ribosome"/>
    <property type="evidence" value="ECO:0007669"/>
    <property type="project" value="UniProtKB-KW"/>
</dbReference>
<organism evidence="6 7">
    <name type="scientific">Botrimarina colliarenosi</name>
    <dbReference type="NCBI Taxonomy" id="2528001"/>
    <lineage>
        <taxon>Bacteria</taxon>
        <taxon>Pseudomonadati</taxon>
        <taxon>Planctomycetota</taxon>
        <taxon>Planctomycetia</taxon>
        <taxon>Pirellulales</taxon>
        <taxon>Lacipirellulaceae</taxon>
        <taxon>Botrimarina</taxon>
    </lineage>
</organism>
<name>A0A5C6AL52_9BACT</name>
<evidence type="ECO:0000313" key="6">
    <source>
        <dbReference type="EMBL" id="TWU00208.1"/>
    </source>
</evidence>
<dbReference type="GO" id="GO:1990904">
    <property type="term" value="C:ribonucleoprotein complex"/>
    <property type="evidence" value="ECO:0007669"/>
    <property type="project" value="UniProtKB-KW"/>
</dbReference>
<dbReference type="InterPro" id="IPR050096">
    <property type="entry name" value="Bacterial_rp_bL28"/>
</dbReference>